<accession>A0ABM1A0L0</accession>
<feature type="signal peptide" evidence="7">
    <location>
        <begin position="1"/>
        <end position="19"/>
    </location>
</feature>
<dbReference type="CDD" id="cd16029">
    <property type="entry name" value="4-S"/>
    <property type="match status" value="1"/>
</dbReference>
<evidence type="ECO:0000313" key="10">
    <source>
        <dbReference type="RefSeq" id="XP_012938399.2"/>
    </source>
</evidence>
<comment type="similarity">
    <text evidence="2">Belongs to the sulfatase family.</text>
</comment>
<dbReference type="SUPFAM" id="SSF53649">
    <property type="entry name" value="Alkaline phosphatase-like"/>
    <property type="match status" value="1"/>
</dbReference>
<dbReference type="PANTHER" id="PTHR10342:SF274">
    <property type="entry name" value="ARYLSULFATASE B"/>
    <property type="match status" value="1"/>
</dbReference>
<dbReference type="RefSeq" id="XP_012938399.2">
    <property type="nucleotide sequence ID" value="XM_013082945.2"/>
</dbReference>
<evidence type="ECO:0000256" key="7">
    <source>
        <dbReference type="SAM" id="SignalP"/>
    </source>
</evidence>
<feature type="domain" description="Sulfatase N-terminal" evidence="8">
    <location>
        <begin position="237"/>
        <end position="337"/>
    </location>
</feature>
<dbReference type="InterPro" id="IPR000917">
    <property type="entry name" value="Sulfatase_N"/>
</dbReference>
<evidence type="ECO:0000256" key="2">
    <source>
        <dbReference type="ARBA" id="ARBA00008779"/>
    </source>
</evidence>
<name>A0ABM1A0L0_APLCA</name>
<feature type="region of interest" description="Disordered" evidence="6">
    <location>
        <begin position="406"/>
        <end position="430"/>
    </location>
</feature>
<keyword evidence="9" id="KW-1185">Reference proteome</keyword>
<evidence type="ECO:0000256" key="4">
    <source>
        <dbReference type="ARBA" id="ARBA00022837"/>
    </source>
</evidence>
<dbReference type="GeneID" id="101846964"/>
<reference evidence="10" key="1">
    <citation type="submission" date="2025-08" db="UniProtKB">
        <authorList>
            <consortium name="RefSeq"/>
        </authorList>
    </citation>
    <scope>IDENTIFICATION</scope>
</reference>
<gene>
    <name evidence="10" type="primary">LOC101846964</name>
</gene>
<sequence length="495" mass="55553">MMTLSLRLLFAVWLSVVSGSNNNNNKQPNIVFILADDYGFNDIGYHGSQISTPNLDQLASDGVKLENYYVQPICSPTRGQLMSGRYQVNFYFGKFSFCYFFFCSRSCCRDELLPPKGLRKTIFHGSVQGGRRRDRLRQKKRWEDDVGEWTAMKLRNTLRKAESREEWKRYVVICYLTGSENYTDHMRAFTPSGKYYLDLRDNNGPVHNESGHYSAHLFTEKAIDVVQAHDHSKASNVPLSSSSGMVSALDEGVGNFTQALKDKGLWDNTILVFSTDNGGETYSGGNNFPLRGRKFTLWEGGLHGVGFVTGGRLPVKGLVSNELIHVSDWFPTLVGLAQGSLNGTKPLDGFDMWDTISRGTPSERTVLLHNIDPLFPKRGVPLYNDTFDTSVRAAVRVGDMKLITGDPGKGKWIPPPGQKPERDPDGHNSDKNVWLFNITADPTEHHDLSGQMPETVRTLLGYLERFNETAVPAHFPHFDMMSNPAKNGGIWGPWK</sequence>
<organism evidence="9 10">
    <name type="scientific">Aplysia californica</name>
    <name type="common">California sea hare</name>
    <dbReference type="NCBI Taxonomy" id="6500"/>
    <lineage>
        <taxon>Eukaryota</taxon>
        <taxon>Metazoa</taxon>
        <taxon>Spiralia</taxon>
        <taxon>Lophotrochozoa</taxon>
        <taxon>Mollusca</taxon>
        <taxon>Gastropoda</taxon>
        <taxon>Heterobranchia</taxon>
        <taxon>Euthyneura</taxon>
        <taxon>Tectipleura</taxon>
        <taxon>Aplysiida</taxon>
        <taxon>Aplysioidea</taxon>
        <taxon>Aplysiidae</taxon>
        <taxon>Aplysia</taxon>
    </lineage>
</organism>
<dbReference type="InterPro" id="IPR047115">
    <property type="entry name" value="ARSB"/>
</dbReference>
<comment type="cofactor">
    <cofactor evidence="1">
        <name>Ca(2+)</name>
        <dbReference type="ChEBI" id="CHEBI:29108"/>
    </cofactor>
</comment>
<protein>
    <submittedName>
        <fullName evidence="10">Arylsulfatase B-like</fullName>
    </submittedName>
</protein>
<evidence type="ECO:0000256" key="3">
    <source>
        <dbReference type="ARBA" id="ARBA00022723"/>
    </source>
</evidence>
<proteinExistence type="inferred from homology"/>
<keyword evidence="4" id="KW-0106">Calcium</keyword>
<evidence type="ECO:0000256" key="1">
    <source>
        <dbReference type="ARBA" id="ARBA00001913"/>
    </source>
</evidence>
<evidence type="ECO:0000313" key="9">
    <source>
        <dbReference type="Proteomes" id="UP000694888"/>
    </source>
</evidence>
<keyword evidence="7" id="KW-0732">Signal</keyword>
<feature type="chain" id="PRO_5047158466" evidence="7">
    <location>
        <begin position="20"/>
        <end position="495"/>
    </location>
</feature>
<evidence type="ECO:0000259" key="8">
    <source>
        <dbReference type="Pfam" id="PF00884"/>
    </source>
</evidence>
<feature type="compositionally biased region" description="Basic and acidic residues" evidence="6">
    <location>
        <begin position="419"/>
        <end position="430"/>
    </location>
</feature>
<feature type="domain" description="Sulfatase N-terminal" evidence="8">
    <location>
        <begin position="28"/>
        <end position="91"/>
    </location>
</feature>
<dbReference type="Proteomes" id="UP000694888">
    <property type="component" value="Unplaced"/>
</dbReference>
<dbReference type="Pfam" id="PF00884">
    <property type="entry name" value="Sulfatase"/>
    <property type="match status" value="2"/>
</dbReference>
<dbReference type="Gene3D" id="3.40.720.10">
    <property type="entry name" value="Alkaline Phosphatase, subunit A"/>
    <property type="match status" value="2"/>
</dbReference>
<keyword evidence="5" id="KW-0325">Glycoprotein</keyword>
<evidence type="ECO:0000256" key="5">
    <source>
        <dbReference type="ARBA" id="ARBA00023180"/>
    </source>
</evidence>
<evidence type="ECO:0000256" key="6">
    <source>
        <dbReference type="SAM" id="MobiDB-lite"/>
    </source>
</evidence>
<dbReference type="InterPro" id="IPR017850">
    <property type="entry name" value="Alkaline_phosphatase_core_sf"/>
</dbReference>
<dbReference type="PANTHER" id="PTHR10342">
    <property type="entry name" value="ARYLSULFATASE"/>
    <property type="match status" value="1"/>
</dbReference>
<keyword evidence="3" id="KW-0479">Metal-binding</keyword>
<dbReference type="Gene3D" id="3.30.1120.10">
    <property type="match status" value="1"/>
</dbReference>